<feature type="domain" description="PAC" evidence="18">
    <location>
        <begin position="758"/>
        <end position="811"/>
    </location>
</feature>
<keyword evidence="11 15" id="KW-1133">Transmembrane helix</keyword>
<evidence type="ECO:0000256" key="14">
    <source>
        <dbReference type="SAM" id="Coils"/>
    </source>
</evidence>
<dbReference type="InterPro" id="IPR013655">
    <property type="entry name" value="PAS_fold_3"/>
</dbReference>
<dbReference type="Pfam" id="PF08447">
    <property type="entry name" value="PAS_3"/>
    <property type="match status" value="2"/>
</dbReference>
<dbReference type="InterPro" id="IPR036890">
    <property type="entry name" value="HATPase_C_sf"/>
</dbReference>
<evidence type="ECO:0000256" key="6">
    <source>
        <dbReference type="ARBA" id="ARBA00022679"/>
    </source>
</evidence>
<dbReference type="Gene3D" id="3.30.565.10">
    <property type="entry name" value="Histidine kinase-like ATPase, C-terminal domain"/>
    <property type="match status" value="1"/>
</dbReference>
<evidence type="ECO:0000256" key="8">
    <source>
        <dbReference type="ARBA" id="ARBA00022741"/>
    </source>
</evidence>
<dbReference type="CDD" id="cd12913">
    <property type="entry name" value="PDC1_MCP_like"/>
    <property type="match status" value="1"/>
</dbReference>
<evidence type="ECO:0000259" key="16">
    <source>
        <dbReference type="PROSITE" id="PS50109"/>
    </source>
</evidence>
<feature type="domain" description="PAC" evidence="18">
    <location>
        <begin position="516"/>
        <end position="568"/>
    </location>
</feature>
<dbReference type="CDD" id="cd00075">
    <property type="entry name" value="HATPase"/>
    <property type="match status" value="1"/>
</dbReference>
<evidence type="ECO:0000256" key="5">
    <source>
        <dbReference type="ARBA" id="ARBA00022553"/>
    </source>
</evidence>
<dbReference type="InterPro" id="IPR029151">
    <property type="entry name" value="Sensor-like_sf"/>
</dbReference>
<dbReference type="SUPFAM" id="SSF55874">
    <property type="entry name" value="ATPase domain of HSP90 chaperone/DNA topoisomerase II/histidine kinase"/>
    <property type="match status" value="1"/>
</dbReference>
<dbReference type="InterPro" id="IPR003660">
    <property type="entry name" value="HAMP_dom"/>
</dbReference>
<dbReference type="EC" id="2.7.13.3" evidence="3"/>
<dbReference type="Gene3D" id="6.10.340.10">
    <property type="match status" value="1"/>
</dbReference>
<dbReference type="SMART" id="SM00091">
    <property type="entry name" value="PAS"/>
    <property type="match status" value="3"/>
</dbReference>
<evidence type="ECO:0000256" key="3">
    <source>
        <dbReference type="ARBA" id="ARBA00012438"/>
    </source>
</evidence>
<sequence>MAELPKPWPQFPIRWVLVVPFVVQLTATIGYTTWFSIQQGQRNAENLVAELAQEITNSVGEHVKAFAEKPFLMLRLNEAVFNQGLLNPEEVEQLRPFFWQQVQSDLFLNTLYLGSSSGNFLLVEGAPGFLLHRRDPSTNNLREIWRVDENGIPIELLRTDNFDPRLRPWYQAALKAGTATWSPIYVYAADPVLGITATLPLRDRRGMWQGVLGIDLTLSQISEFLKGLQVEKSGQSFIVERSGELVATSTEEVPFIRTPGGQERLPAAQSTDPLVRAATQAIEREWNGFSDIFSLQTTFQQTADGDPFFLQVTPIQDAQGLDWLLVVMIPEADFAEAIRASTRPILMLSLLATGISVVMGVVIYRWLSQPICSLTKQTQRLMEGELGQPIPAGWIQELNVLAHTFNQMSLVVTGSLHELQQTNQRIEQQILERTEALRQSEEKFRSIFDYAPIGMVLITPELPPQFLQANQAALDLLGISAEDLKTLHWEDYNLPEYLEVTRENWQRLIEGSLQFVDYEKVYHHCNGSLINVQVRNFAIRDQQGSPKLIVSFAEDISERKRAQISLQESEQRFRGIFENAPLGIVIMKYDPTPQYLFANPLACQESGYTLEEIQRLGTEVHTLEEDLERSKALWKSLISGEREKFTYERRFRRKDGSLIWVSFHVFTVRDKQGEPAFVVSFSENISERKLAEEQLARLAAIVEFSVDAIFSTDLQGVVTSWNRGAEHLYGYSAAEAIGIPIQSLILGEELNLDPDHVEDARETVHRNRLGERLEVFLSVSPICNSQGDWIGFSWIVRDIREKRELERMKREFVSIVSHELRTPLTAIHGSLTALNTGKLGSLSPAGERLLQIAEQSTTRLIKLINDILDLERLESGKVSLNLQICPIEEVLARSIETVQMVAEQGNIQIHCEAQPSLQVQGDPDLLIQVFTNLLSNAIKFSPPSGQIWVAAESINQQVHIRVQDQGRGIPVDKLEHIFERFQQVDASDARKKGGSGLGLAICRLIVQQHGGRIWAESELEKGSIFHVLLPLS</sequence>
<dbReference type="InterPro" id="IPR005467">
    <property type="entry name" value="His_kinase_dom"/>
</dbReference>
<protein>
    <recommendedName>
        <fullName evidence="3">histidine kinase</fullName>
        <ecNumber evidence="3">2.7.13.3</ecNumber>
    </recommendedName>
</protein>
<dbReference type="Gene3D" id="3.30.450.20">
    <property type="entry name" value="PAS domain"/>
    <property type="match status" value="4"/>
</dbReference>
<dbReference type="CDD" id="cd00130">
    <property type="entry name" value="PAS"/>
    <property type="match status" value="3"/>
</dbReference>
<dbReference type="PANTHER" id="PTHR42878">
    <property type="entry name" value="TWO-COMPONENT HISTIDINE KINASE"/>
    <property type="match status" value="1"/>
</dbReference>
<dbReference type="Gene3D" id="1.10.287.130">
    <property type="match status" value="1"/>
</dbReference>
<dbReference type="NCBIfam" id="TIGR00229">
    <property type="entry name" value="sensory_box"/>
    <property type="match status" value="3"/>
</dbReference>
<feature type="domain" description="PAS" evidence="17">
    <location>
        <begin position="440"/>
        <end position="512"/>
    </location>
</feature>
<keyword evidence="4" id="KW-1003">Cell membrane</keyword>
<dbReference type="InterPro" id="IPR000700">
    <property type="entry name" value="PAS-assoc_C"/>
</dbReference>
<keyword evidence="21" id="KW-1185">Reference proteome</keyword>
<comment type="caution">
    <text evidence="20">The sequence shown here is derived from an EMBL/GenBank/DDBJ whole genome shotgun (WGS) entry which is preliminary data.</text>
</comment>
<keyword evidence="14" id="KW-0175">Coiled coil</keyword>
<dbReference type="InterPro" id="IPR003661">
    <property type="entry name" value="HisK_dim/P_dom"/>
</dbReference>
<dbReference type="PROSITE" id="PS50885">
    <property type="entry name" value="HAMP"/>
    <property type="match status" value="1"/>
</dbReference>
<dbReference type="InterPro" id="IPR004358">
    <property type="entry name" value="Sig_transdc_His_kin-like_C"/>
</dbReference>
<dbReference type="PROSITE" id="PS50113">
    <property type="entry name" value="PAC"/>
    <property type="match status" value="3"/>
</dbReference>
<evidence type="ECO:0000313" key="20">
    <source>
        <dbReference type="EMBL" id="MCJ2543809.1"/>
    </source>
</evidence>
<dbReference type="CDD" id="cd00082">
    <property type="entry name" value="HisKA"/>
    <property type="match status" value="1"/>
</dbReference>
<dbReference type="Pfam" id="PF02518">
    <property type="entry name" value="HATPase_c"/>
    <property type="match status" value="1"/>
</dbReference>
<dbReference type="Pfam" id="PF00989">
    <property type="entry name" value="PAS"/>
    <property type="match status" value="1"/>
</dbReference>
<dbReference type="EMBL" id="JAFIRA010000037">
    <property type="protein sequence ID" value="MCJ2543809.1"/>
    <property type="molecule type" value="Genomic_DNA"/>
</dbReference>
<dbReference type="Pfam" id="PF00672">
    <property type="entry name" value="HAMP"/>
    <property type="match status" value="1"/>
</dbReference>
<dbReference type="PRINTS" id="PR00344">
    <property type="entry name" value="BCTRLSENSOR"/>
</dbReference>
<reference evidence="20" key="1">
    <citation type="submission" date="2021-02" db="EMBL/GenBank/DDBJ databases">
        <title>The CRISPR/cas machinery reduction and long-range gene transfer in the hot spring cyanobacterium Synechococcus.</title>
        <authorList>
            <person name="Dvorak P."/>
            <person name="Jahodarova E."/>
            <person name="Hasler P."/>
            <person name="Poulickova A."/>
        </authorList>
    </citation>
    <scope>NUCLEOTIDE SEQUENCE</scope>
    <source>
        <strain evidence="20">Rupite</strain>
    </source>
</reference>
<dbReference type="SUPFAM" id="SSF103190">
    <property type="entry name" value="Sensory domain-like"/>
    <property type="match status" value="1"/>
</dbReference>
<dbReference type="SMART" id="SM00388">
    <property type="entry name" value="HisKA"/>
    <property type="match status" value="1"/>
</dbReference>
<evidence type="ECO:0000256" key="2">
    <source>
        <dbReference type="ARBA" id="ARBA00004651"/>
    </source>
</evidence>
<dbReference type="InterPro" id="IPR001610">
    <property type="entry name" value="PAC"/>
</dbReference>
<evidence type="ECO:0000259" key="17">
    <source>
        <dbReference type="PROSITE" id="PS50112"/>
    </source>
</evidence>
<name>A0ABT0CDK3_THEVL</name>
<dbReference type="InterPro" id="IPR033479">
    <property type="entry name" value="dCache_1"/>
</dbReference>
<feature type="domain" description="PAC" evidence="18">
    <location>
        <begin position="645"/>
        <end position="697"/>
    </location>
</feature>
<dbReference type="InterPro" id="IPR036097">
    <property type="entry name" value="HisK_dim/P_sf"/>
</dbReference>
<keyword evidence="6" id="KW-0808">Transferase</keyword>
<evidence type="ECO:0000256" key="10">
    <source>
        <dbReference type="ARBA" id="ARBA00022840"/>
    </source>
</evidence>
<keyword evidence="9" id="KW-0418">Kinase</keyword>
<keyword evidence="13 15" id="KW-0472">Membrane</keyword>
<feature type="transmembrane region" description="Helical" evidence="15">
    <location>
        <begin position="12"/>
        <end position="34"/>
    </location>
</feature>
<dbReference type="InterPro" id="IPR013767">
    <property type="entry name" value="PAS_fold"/>
</dbReference>
<evidence type="ECO:0000256" key="7">
    <source>
        <dbReference type="ARBA" id="ARBA00022692"/>
    </source>
</evidence>
<keyword evidence="10" id="KW-0067">ATP-binding</keyword>
<dbReference type="PROSITE" id="PS50112">
    <property type="entry name" value="PAS"/>
    <property type="match status" value="2"/>
</dbReference>
<evidence type="ECO:0000256" key="4">
    <source>
        <dbReference type="ARBA" id="ARBA00022475"/>
    </source>
</evidence>
<dbReference type="SMART" id="SM00304">
    <property type="entry name" value="HAMP"/>
    <property type="match status" value="1"/>
</dbReference>
<keyword evidence="5" id="KW-0597">Phosphoprotein</keyword>
<dbReference type="InterPro" id="IPR050351">
    <property type="entry name" value="BphY/WalK/GraS-like"/>
</dbReference>
<feature type="domain" description="PAS" evidence="17">
    <location>
        <begin position="694"/>
        <end position="738"/>
    </location>
</feature>
<accession>A0ABT0CDK3</accession>
<dbReference type="InterPro" id="IPR035965">
    <property type="entry name" value="PAS-like_dom_sf"/>
</dbReference>
<feature type="domain" description="Histidine kinase" evidence="16">
    <location>
        <begin position="815"/>
        <end position="1032"/>
    </location>
</feature>
<feature type="coiled-coil region" evidence="14">
    <location>
        <begin position="416"/>
        <end position="443"/>
    </location>
</feature>
<evidence type="ECO:0000259" key="18">
    <source>
        <dbReference type="PROSITE" id="PS50113"/>
    </source>
</evidence>
<dbReference type="CDD" id="cd06225">
    <property type="entry name" value="HAMP"/>
    <property type="match status" value="1"/>
</dbReference>
<dbReference type="SMART" id="SM00086">
    <property type="entry name" value="PAC"/>
    <property type="match status" value="3"/>
</dbReference>
<dbReference type="InterPro" id="IPR003594">
    <property type="entry name" value="HATPase_dom"/>
</dbReference>
<dbReference type="PANTHER" id="PTHR42878:SF7">
    <property type="entry name" value="SENSOR HISTIDINE KINASE GLRK"/>
    <property type="match status" value="1"/>
</dbReference>
<evidence type="ECO:0000256" key="11">
    <source>
        <dbReference type="ARBA" id="ARBA00022989"/>
    </source>
</evidence>
<feature type="domain" description="HAMP" evidence="19">
    <location>
        <begin position="365"/>
        <end position="417"/>
    </location>
</feature>
<dbReference type="Pfam" id="PF02743">
    <property type="entry name" value="dCache_1"/>
    <property type="match status" value="1"/>
</dbReference>
<dbReference type="InterPro" id="IPR000014">
    <property type="entry name" value="PAS"/>
</dbReference>
<comment type="catalytic activity">
    <reaction evidence="1">
        <text>ATP + protein L-histidine = ADP + protein N-phospho-L-histidine.</text>
        <dbReference type="EC" id="2.7.13.3"/>
    </reaction>
</comment>
<dbReference type="SMART" id="SM00387">
    <property type="entry name" value="HATPase_c"/>
    <property type="match status" value="1"/>
</dbReference>
<dbReference type="RefSeq" id="WP_244351706.1">
    <property type="nucleotide sequence ID" value="NZ_JAFIRA010000037.1"/>
</dbReference>
<dbReference type="SUPFAM" id="SSF55785">
    <property type="entry name" value="PYP-like sensor domain (PAS domain)"/>
    <property type="match status" value="3"/>
</dbReference>
<feature type="transmembrane region" description="Helical" evidence="15">
    <location>
        <begin position="345"/>
        <end position="367"/>
    </location>
</feature>
<evidence type="ECO:0000256" key="15">
    <source>
        <dbReference type="SAM" id="Phobius"/>
    </source>
</evidence>
<organism evidence="20 21">
    <name type="scientific">Thermostichus vulcanus str. 'Rupite'</name>
    <dbReference type="NCBI Taxonomy" id="2813851"/>
    <lineage>
        <taxon>Bacteria</taxon>
        <taxon>Bacillati</taxon>
        <taxon>Cyanobacteriota</taxon>
        <taxon>Cyanophyceae</taxon>
        <taxon>Thermostichales</taxon>
        <taxon>Thermostichaceae</taxon>
        <taxon>Thermostichus</taxon>
    </lineage>
</organism>
<proteinExistence type="predicted"/>
<dbReference type="Pfam" id="PF00512">
    <property type="entry name" value="HisKA"/>
    <property type="match status" value="1"/>
</dbReference>
<evidence type="ECO:0000256" key="13">
    <source>
        <dbReference type="ARBA" id="ARBA00023136"/>
    </source>
</evidence>
<keyword evidence="12" id="KW-0902">Two-component regulatory system</keyword>
<dbReference type="SUPFAM" id="SSF47384">
    <property type="entry name" value="Homodimeric domain of signal transducing histidine kinase"/>
    <property type="match status" value="1"/>
</dbReference>
<dbReference type="Proteomes" id="UP000830835">
    <property type="component" value="Unassembled WGS sequence"/>
</dbReference>
<keyword evidence="7 15" id="KW-0812">Transmembrane</keyword>
<evidence type="ECO:0000256" key="12">
    <source>
        <dbReference type="ARBA" id="ARBA00023012"/>
    </source>
</evidence>
<dbReference type="PROSITE" id="PS50109">
    <property type="entry name" value="HIS_KIN"/>
    <property type="match status" value="1"/>
</dbReference>
<evidence type="ECO:0000256" key="1">
    <source>
        <dbReference type="ARBA" id="ARBA00000085"/>
    </source>
</evidence>
<keyword evidence="8" id="KW-0547">Nucleotide-binding</keyword>
<dbReference type="SUPFAM" id="SSF158472">
    <property type="entry name" value="HAMP domain-like"/>
    <property type="match status" value="1"/>
</dbReference>
<evidence type="ECO:0000259" key="19">
    <source>
        <dbReference type="PROSITE" id="PS50885"/>
    </source>
</evidence>
<comment type="subcellular location">
    <subcellularLocation>
        <location evidence="2">Cell membrane</location>
        <topology evidence="2">Multi-pass membrane protein</topology>
    </subcellularLocation>
</comment>
<gene>
    <name evidence="20" type="ORF">JX360_13005</name>
</gene>
<evidence type="ECO:0000313" key="21">
    <source>
        <dbReference type="Proteomes" id="UP000830835"/>
    </source>
</evidence>
<evidence type="ECO:0000256" key="9">
    <source>
        <dbReference type="ARBA" id="ARBA00022777"/>
    </source>
</evidence>